<gene>
    <name evidence="1" type="ORF">FK004_03810</name>
</gene>
<dbReference type="Pfam" id="PF15428">
    <property type="entry name" value="Imm26"/>
    <property type="match status" value="1"/>
</dbReference>
<dbReference type="EMBL" id="CP020919">
    <property type="protein sequence ID" value="AWG24419.1"/>
    <property type="molecule type" value="Genomic_DNA"/>
</dbReference>
<dbReference type="KEGG" id="fki:FK004_03810"/>
<name>A0A2S1LL44_9FLAO</name>
<evidence type="ECO:0000313" key="2">
    <source>
        <dbReference type="Proteomes" id="UP000244677"/>
    </source>
</evidence>
<sequence length="406" mass="45949">MNTINPKNQKTMSHFELTNHQRLHLGLRPVATHWDRIVFPKGLVCFFEQDTIRKAIISVQDLTELYTEIDLDIQTATRTQILSKTGKGKAKTITANTIFDYSPRVACLRVTISTLENEKPFTIYSTIGKRELDFTHNAPGLQESMTLEAFGMALDRFIATLPESHLPTVALLQNLPDIKTKPVRFKSGDFFAVPVRYDLYGNPVHYTFGRHLLNIAALRKQKGLLPQLHQWNSLMTIVQLVTLYDSDSGTLDPDLFALSQTRTIPAFHMMDNRLMRGEYPIIGHLPLAPEALNFPMHLFARKGTVNFGWGICYIENINFQPQSPPAPTLENNGVNSAAEIRVLEKLRAGASVYDEYWDLQHPENTELMAGVFAAMGVSPTITYDDFCHAFGYPDRKALLEMTKHLN</sequence>
<keyword evidence="2" id="KW-1185">Reference proteome</keyword>
<organism evidence="1 2">
    <name type="scientific">Flavobacterium kingsejongi</name>
    <dbReference type="NCBI Taxonomy" id="1678728"/>
    <lineage>
        <taxon>Bacteria</taxon>
        <taxon>Pseudomonadati</taxon>
        <taxon>Bacteroidota</taxon>
        <taxon>Flavobacteriia</taxon>
        <taxon>Flavobacteriales</taxon>
        <taxon>Flavobacteriaceae</taxon>
        <taxon>Flavobacterium</taxon>
    </lineage>
</organism>
<reference evidence="1 2" key="1">
    <citation type="submission" date="2017-04" db="EMBL/GenBank/DDBJ databases">
        <title>Complete genome sequence of Flavobacterium kingsejong AJ004.</title>
        <authorList>
            <person name="Lee P.C."/>
        </authorList>
    </citation>
    <scope>NUCLEOTIDE SEQUENCE [LARGE SCALE GENOMIC DNA]</scope>
    <source>
        <strain evidence="1 2">AJ004</strain>
    </source>
</reference>
<dbReference type="AlphaFoldDB" id="A0A2S1LL44"/>
<protein>
    <submittedName>
        <fullName evidence="1">Uncharacterized protein</fullName>
    </submittedName>
</protein>
<dbReference type="InterPro" id="IPR029278">
    <property type="entry name" value="Imm26"/>
</dbReference>
<dbReference type="Proteomes" id="UP000244677">
    <property type="component" value="Chromosome"/>
</dbReference>
<evidence type="ECO:0000313" key="1">
    <source>
        <dbReference type="EMBL" id="AWG24419.1"/>
    </source>
</evidence>
<accession>A0A2S1LL44</accession>
<proteinExistence type="predicted"/>